<dbReference type="GO" id="GO:0046872">
    <property type="term" value="F:metal ion binding"/>
    <property type="evidence" value="ECO:0007669"/>
    <property type="project" value="UniProtKB-KW"/>
</dbReference>
<dbReference type="EC" id="3.1.1.4" evidence="6 20"/>
<evidence type="ECO:0000256" key="15">
    <source>
        <dbReference type="ARBA" id="ARBA00023098"/>
    </source>
</evidence>
<dbReference type="EC" id="3.1.1.32" evidence="5 20"/>
<evidence type="ECO:0000313" key="23">
    <source>
        <dbReference type="Proteomes" id="UP000288212"/>
    </source>
</evidence>
<evidence type="ECO:0000256" key="1">
    <source>
        <dbReference type="ARBA" id="ARBA00000111"/>
    </source>
</evidence>
<comment type="function">
    <text evidence="20">Hydrolysis of phosphatidylcholine with phospholipase A2 (EC 3.1.1.4) and phospholipase A1 (EC 3.1.1.32) activities.</text>
</comment>
<feature type="active site" description="Proton acceptor" evidence="18">
    <location>
        <position position="174"/>
    </location>
</feature>
<name>A0A432VZJ2_9GAMM</name>
<evidence type="ECO:0000256" key="20">
    <source>
        <dbReference type="RuleBase" id="RU366027"/>
    </source>
</evidence>
<feature type="binding site" description="in dimeric form" evidence="19">
    <location>
        <position position="219"/>
    </location>
    <ligand>
        <name>Ca(2+)</name>
        <dbReference type="ChEBI" id="CHEBI:29108"/>
        <label>1</label>
    </ligand>
</feature>
<dbReference type="InterPro" id="IPR003187">
    <property type="entry name" value="PLipase_A1"/>
</dbReference>
<keyword evidence="17 20" id="KW-0998">Cell outer membrane</keyword>
<dbReference type="OrthoDB" id="188433at2"/>
<dbReference type="PANTHER" id="PTHR40457:SF1">
    <property type="entry name" value="PHOSPHOLIPASE A1"/>
    <property type="match status" value="1"/>
</dbReference>
<keyword evidence="12 20" id="KW-0378">Hydrolase</keyword>
<dbReference type="InterPro" id="IPR036541">
    <property type="entry name" value="PLipase_A1_sf"/>
</dbReference>
<protein>
    <recommendedName>
        <fullName evidence="7 20">Phospholipase A1</fullName>
        <ecNumber evidence="5 20">3.1.1.32</ecNumber>
        <ecNumber evidence="6 20">3.1.1.4</ecNumber>
    </recommendedName>
    <alternativeName>
        <fullName evidence="20">Phosphatidylcholine 1-acylhydrolase</fullName>
    </alternativeName>
</protein>
<feature type="region of interest" description="Disordered" evidence="21">
    <location>
        <begin position="1"/>
        <end position="25"/>
    </location>
</feature>
<evidence type="ECO:0000256" key="21">
    <source>
        <dbReference type="SAM" id="MobiDB-lite"/>
    </source>
</evidence>
<organism evidence="22 23">
    <name type="scientific">Aliidiomarina haloalkalitolerans</name>
    <dbReference type="NCBI Taxonomy" id="859059"/>
    <lineage>
        <taxon>Bacteria</taxon>
        <taxon>Pseudomonadati</taxon>
        <taxon>Pseudomonadota</taxon>
        <taxon>Gammaproteobacteria</taxon>
        <taxon>Alteromonadales</taxon>
        <taxon>Idiomarinaceae</taxon>
        <taxon>Aliidiomarina</taxon>
    </lineage>
</organism>
<dbReference type="CDD" id="cd00541">
    <property type="entry name" value="OMPLA"/>
    <property type="match status" value="1"/>
</dbReference>
<dbReference type="GO" id="GO:0004623">
    <property type="term" value="F:phospholipase A2 activity"/>
    <property type="evidence" value="ECO:0007669"/>
    <property type="project" value="UniProtKB-EC"/>
</dbReference>
<dbReference type="Gene3D" id="2.40.230.10">
    <property type="entry name" value="Phospholipase A1"/>
    <property type="match status" value="1"/>
</dbReference>
<dbReference type="Pfam" id="PF02253">
    <property type="entry name" value="PLA1"/>
    <property type="match status" value="1"/>
</dbReference>
<accession>A0A432VZJ2</accession>
<evidence type="ECO:0000256" key="17">
    <source>
        <dbReference type="ARBA" id="ARBA00023237"/>
    </source>
</evidence>
<dbReference type="PRINTS" id="PR01486">
    <property type="entry name" value="PHPHLIPASEA1"/>
</dbReference>
<dbReference type="GO" id="GO:0009279">
    <property type="term" value="C:cell outer membrane"/>
    <property type="evidence" value="ECO:0007669"/>
    <property type="project" value="UniProtKB-SubCell"/>
</dbReference>
<comment type="caution">
    <text evidence="22">The sequence shown here is derived from an EMBL/GenBank/DDBJ whole genome shotgun (WGS) entry which is preliminary data.</text>
</comment>
<evidence type="ECO:0000256" key="6">
    <source>
        <dbReference type="ARBA" id="ARBA00013278"/>
    </source>
</evidence>
<evidence type="ECO:0000256" key="2">
    <source>
        <dbReference type="ARBA" id="ARBA00001604"/>
    </source>
</evidence>
<dbReference type="AlphaFoldDB" id="A0A432VZJ2"/>
<comment type="cofactor">
    <cofactor evidence="20">
        <name>Ca(2+)</name>
        <dbReference type="ChEBI" id="CHEBI:29108"/>
    </cofactor>
    <text evidence="20">Binds 1 Ca(2+) ion per monomer. In the dimeric form the Ca(2+) is bound by different amino acids with binding of each Ca(2+) shared with ligands coming from each monomer. The Ca(2+) ion may have a role in catalysis.</text>
</comment>
<evidence type="ECO:0000256" key="14">
    <source>
        <dbReference type="ARBA" id="ARBA00022963"/>
    </source>
</evidence>
<feature type="binding site" description="in dimeric form" evidence="19">
    <location>
        <position position="134"/>
    </location>
    <ligand>
        <name>Ca(2+)</name>
        <dbReference type="ChEBI" id="CHEBI:29108"/>
        <label>1</label>
    </ligand>
</feature>
<evidence type="ECO:0000256" key="5">
    <source>
        <dbReference type="ARBA" id="ARBA00013179"/>
    </source>
</evidence>
<keyword evidence="23" id="KW-1185">Reference proteome</keyword>
<evidence type="ECO:0000256" key="8">
    <source>
        <dbReference type="ARBA" id="ARBA00022452"/>
    </source>
</evidence>
<evidence type="ECO:0000256" key="18">
    <source>
        <dbReference type="PIRSR" id="PIRSR603187-1"/>
    </source>
</evidence>
<dbReference type="SUPFAM" id="SSF56931">
    <property type="entry name" value="Outer membrane phospholipase A (OMPLA)"/>
    <property type="match status" value="1"/>
</dbReference>
<dbReference type="EMBL" id="PIPI01000001">
    <property type="protein sequence ID" value="RUO22073.1"/>
    <property type="molecule type" value="Genomic_DNA"/>
</dbReference>
<keyword evidence="15 20" id="KW-0443">Lipid metabolism</keyword>
<evidence type="ECO:0000256" key="19">
    <source>
        <dbReference type="PIRSR" id="PIRSR603187-2"/>
    </source>
</evidence>
<comment type="catalytic activity">
    <reaction evidence="2 20">
        <text>a 1,2-diacyl-sn-glycero-3-phosphocholine + H2O = a 1-acyl-sn-glycero-3-phosphocholine + a fatty acid + H(+)</text>
        <dbReference type="Rhea" id="RHEA:15801"/>
        <dbReference type="ChEBI" id="CHEBI:15377"/>
        <dbReference type="ChEBI" id="CHEBI:15378"/>
        <dbReference type="ChEBI" id="CHEBI:28868"/>
        <dbReference type="ChEBI" id="CHEBI:57643"/>
        <dbReference type="ChEBI" id="CHEBI:58168"/>
        <dbReference type="EC" id="3.1.1.4"/>
    </reaction>
</comment>
<comment type="catalytic activity">
    <reaction evidence="1 20">
        <text>a 1,2-diacyl-sn-glycero-3-phosphocholine + H2O = a 2-acyl-sn-glycero-3-phosphocholine + a fatty acid + H(+)</text>
        <dbReference type="Rhea" id="RHEA:18689"/>
        <dbReference type="ChEBI" id="CHEBI:15377"/>
        <dbReference type="ChEBI" id="CHEBI:15378"/>
        <dbReference type="ChEBI" id="CHEBI:28868"/>
        <dbReference type="ChEBI" id="CHEBI:57643"/>
        <dbReference type="ChEBI" id="CHEBI:57875"/>
        <dbReference type="EC" id="3.1.1.32"/>
    </reaction>
</comment>
<comment type="similarity">
    <text evidence="3 20">Belongs to the phospholipase A1 family.</text>
</comment>
<dbReference type="GO" id="GO:0008970">
    <property type="term" value="F:phospholipase A1 activity"/>
    <property type="evidence" value="ECO:0007669"/>
    <property type="project" value="UniProtKB-EC"/>
</dbReference>
<keyword evidence="13 19" id="KW-0106">Calcium</keyword>
<keyword evidence="9" id="KW-0812">Transmembrane</keyword>
<feature type="compositionally biased region" description="Low complexity" evidence="21">
    <location>
        <begin position="1"/>
        <end position="14"/>
    </location>
</feature>
<keyword evidence="8" id="KW-1134">Transmembrane beta strand</keyword>
<comment type="subunit">
    <text evidence="4 20">Homodimer; dimerization is reversible, and the dimeric form is the active one.</text>
</comment>
<dbReference type="Proteomes" id="UP000288212">
    <property type="component" value="Unassembled WGS sequence"/>
</dbReference>
<keyword evidence="11" id="KW-0732">Signal</keyword>
<gene>
    <name evidence="22" type="ORF">CWE06_01005</name>
</gene>
<evidence type="ECO:0000256" key="9">
    <source>
        <dbReference type="ARBA" id="ARBA00022692"/>
    </source>
</evidence>
<reference evidence="22 23" key="1">
    <citation type="journal article" date="2011" name="Front. Microbiol.">
        <title>Genomic signatures of strain selection and enhancement in Bacillus atrophaeus var. globigii, a historical biowarfare simulant.</title>
        <authorList>
            <person name="Gibbons H.S."/>
            <person name="Broomall S.M."/>
            <person name="McNew L.A."/>
            <person name="Daligault H."/>
            <person name="Chapman C."/>
            <person name="Bruce D."/>
            <person name="Karavis M."/>
            <person name="Krepps M."/>
            <person name="McGregor P.A."/>
            <person name="Hong C."/>
            <person name="Park K.H."/>
            <person name="Akmal A."/>
            <person name="Feldman A."/>
            <person name="Lin J.S."/>
            <person name="Chang W.E."/>
            <person name="Higgs B.W."/>
            <person name="Demirev P."/>
            <person name="Lindquist J."/>
            <person name="Liem A."/>
            <person name="Fochler E."/>
            <person name="Read T.D."/>
            <person name="Tapia R."/>
            <person name="Johnson S."/>
            <person name="Bishop-Lilly K.A."/>
            <person name="Detter C."/>
            <person name="Han C."/>
            <person name="Sozhamannan S."/>
            <person name="Rosenzweig C.N."/>
            <person name="Skowronski E.W."/>
        </authorList>
    </citation>
    <scope>NUCLEOTIDE SEQUENCE [LARGE SCALE GENOMIC DNA]</scope>
    <source>
        <strain evidence="22 23">AK5</strain>
    </source>
</reference>
<feature type="active site" description="Nucleophile" evidence="18">
    <location>
        <position position="176"/>
    </location>
</feature>
<evidence type="ECO:0000256" key="11">
    <source>
        <dbReference type="ARBA" id="ARBA00022729"/>
    </source>
</evidence>
<dbReference type="GO" id="GO:0016042">
    <property type="term" value="P:lipid catabolic process"/>
    <property type="evidence" value="ECO:0007669"/>
    <property type="project" value="UniProtKB-KW"/>
</dbReference>
<evidence type="ECO:0000256" key="7">
    <source>
        <dbReference type="ARBA" id="ARBA00021726"/>
    </source>
</evidence>
<evidence type="ECO:0000256" key="4">
    <source>
        <dbReference type="ARBA" id="ARBA00011702"/>
    </source>
</evidence>
<feature type="binding site" description="in dimeric form" evidence="19">
    <location>
        <position position="184"/>
    </location>
    <ligand>
        <name>Ca(2+)</name>
        <dbReference type="ChEBI" id="CHEBI:29108"/>
        <label>1</label>
    </ligand>
</feature>
<comment type="subcellular location">
    <subcellularLocation>
        <location evidence="20">Cell outer membrane</location>
        <topology evidence="20">Multi-pass membrane protein</topology>
    </subcellularLocation>
    <text evidence="20">One of the very few enzymes located there.</text>
</comment>
<dbReference type="PANTHER" id="PTHR40457">
    <property type="entry name" value="PHOSPHOLIPASE A1"/>
    <property type="match status" value="1"/>
</dbReference>
<evidence type="ECO:0000256" key="3">
    <source>
        <dbReference type="ARBA" id="ARBA00010525"/>
    </source>
</evidence>
<evidence type="ECO:0000256" key="12">
    <source>
        <dbReference type="ARBA" id="ARBA00022801"/>
    </source>
</evidence>
<evidence type="ECO:0000256" key="10">
    <source>
        <dbReference type="ARBA" id="ARBA00022723"/>
    </source>
</evidence>
<keyword evidence="14 20" id="KW-0442">Lipid degradation</keyword>
<keyword evidence="10 19" id="KW-0479">Metal-binding</keyword>
<evidence type="ECO:0000256" key="13">
    <source>
        <dbReference type="ARBA" id="ARBA00022837"/>
    </source>
</evidence>
<proteinExistence type="inferred from homology"/>
<sequence>MSANAAANSAAANSSDEDADNHPTSATTITTMTAKEALTQFWELTPETKRGTFRVSTFEPNFILPVHYTSSINNAPESPSRGSMPANDTYKTNEIKLQLSLRTKLFEDFLLPNADVWAAYTQVSLWQAYNSQDSRPFRSTNHRPEVFYVVPMEELWNPFPGDLNLQFVSVGLAHESNGQSDPLSRSWNYTYASATVQWRNLVIANTWKQRINETGDDDDNPDLIRYRGNFEVQVSWLPGRSTASITRISREFSVNRGSWQFDYTYPLTSQADGLRLYVQLFSGYGESLVDYNHRQNRVGLGFLLLNF</sequence>
<keyword evidence="16" id="KW-0472">Membrane</keyword>
<evidence type="ECO:0000313" key="22">
    <source>
        <dbReference type="EMBL" id="RUO22073.1"/>
    </source>
</evidence>
<evidence type="ECO:0000256" key="16">
    <source>
        <dbReference type="ARBA" id="ARBA00023136"/>
    </source>
</evidence>